<protein>
    <recommendedName>
        <fullName evidence="3">Cthe-2314-like HEPN domain-containing protein</fullName>
    </recommendedName>
</protein>
<sequence length="234" mass="27887">MIQFDIYRDSTKEIYADDIPEFSGSENWGNLSSKFLFIFSRLDYLNDTLVSICEKVEIYNVNFKERNGLTSKKTKIAPYIEIIHVMSDLRMIVDELIALLYIVEKRKVLGDYPSKIEIESIGNLLGKWNERKFDDVRFFIDYKDFLKNVNDITNTYKHSFINDHIVFYRQLDKPTVYAIRNFNGEFDKQKNKLTAIPLENIVNGFNKMFKEYRILLKEMTYEQIVNDFEKKKNL</sequence>
<evidence type="ECO:0008006" key="3">
    <source>
        <dbReference type="Google" id="ProtNLM"/>
    </source>
</evidence>
<evidence type="ECO:0000313" key="2">
    <source>
        <dbReference type="Proteomes" id="UP000297407"/>
    </source>
</evidence>
<accession>A0A4Z0LBB6</accession>
<name>A0A4Z0LBB6_9FLAO</name>
<reference evidence="1 2" key="1">
    <citation type="submission" date="2019-04" db="EMBL/GenBank/DDBJ databases">
        <title>Flavobacterium sp. strain DS2-A Genome sequencing and assembly.</title>
        <authorList>
            <person name="Kim I."/>
        </authorList>
    </citation>
    <scope>NUCLEOTIDE SEQUENCE [LARGE SCALE GENOMIC DNA]</scope>
    <source>
        <strain evidence="1 2">DS2-A</strain>
    </source>
</reference>
<organism evidence="1 2">
    <name type="scientific">Flavobacterium humi</name>
    <dbReference type="NCBI Taxonomy" id="2562683"/>
    <lineage>
        <taxon>Bacteria</taxon>
        <taxon>Pseudomonadati</taxon>
        <taxon>Bacteroidota</taxon>
        <taxon>Flavobacteriia</taxon>
        <taxon>Flavobacteriales</taxon>
        <taxon>Flavobacteriaceae</taxon>
        <taxon>Flavobacterium</taxon>
    </lineage>
</organism>
<dbReference type="EMBL" id="SRLH01000002">
    <property type="protein sequence ID" value="TGD59137.1"/>
    <property type="molecule type" value="Genomic_DNA"/>
</dbReference>
<keyword evidence="2" id="KW-1185">Reference proteome</keyword>
<dbReference type="Proteomes" id="UP000297407">
    <property type="component" value="Unassembled WGS sequence"/>
</dbReference>
<comment type="caution">
    <text evidence="1">The sequence shown here is derived from an EMBL/GenBank/DDBJ whole genome shotgun (WGS) entry which is preliminary data.</text>
</comment>
<evidence type="ECO:0000313" key="1">
    <source>
        <dbReference type="EMBL" id="TGD59137.1"/>
    </source>
</evidence>
<dbReference type="AlphaFoldDB" id="A0A4Z0LBB6"/>
<proteinExistence type="predicted"/>
<dbReference type="RefSeq" id="WP_135525447.1">
    <property type="nucleotide sequence ID" value="NZ_SRLH01000002.1"/>
</dbReference>
<gene>
    <name evidence="1" type="ORF">E4635_04605</name>
</gene>
<dbReference type="OrthoDB" id="1329153at2"/>